<protein>
    <submittedName>
        <fullName evidence="1">Uncharacterized protein</fullName>
    </submittedName>
</protein>
<sequence length="1073" mass="120949">MLPLLPVVKTLFSHIWDVLSNVPSFQLEYGIILRHLLAIRDYRFHLRNRIYCCLMRLYIEKVETGVEGKNDNQVSLKEEVFRCILTLHSILENPPGDFPDELREDIVKGFVQIFSFVREEGKLSRKLIECVNTYLLKDGPNLASQSLEIHDAVRQLVFRYWLTTHDRGLKDAIIFYARLQLNLARGAADGNSLVEQFLEVVCKELDQGSLSSVAVPWTDATKDDKLGTLSGSQSGLVQLAALVFYQACASTAKAQPTEKRVKREHAAVLLKEALMKGKWLWNAAFCCLIHNYYSRMNKDLFIYWFEGISTNFERIWSDANTGHAYDGLLWTLRSLQELSTVLLLSDSQVEILLRSSSMLNELDSGWQLIWSCLMRGLPLFSNLTAIDPMNAFVVPQDVWDLKLFKQMPSKSVLYFIVCYFSHKGSQGDLRDSLHLRKNLLTAVLGYLNWKLFCSLCWLCSFHTLFKVIRSSHSSTYDLEAADDWVKEKRRDADICIQNGAYLLELLDNAVNVIKENGCDFQSLGHVGSGSECIAKNRLLASFRSLVSCPIFLKRGDENAMDAVLYVEVGNGVTHFKFFSVLDFVTWDILFEILVKEGETKVCENVLYHLCQHPHWSSTAKIMDLVKSMLNMIEIRVIVKLDCASILVATCQLLRTLLSLGAVGKDADLSLTGKISDLSLTCLGDLVIKVAEFGLPDWMGRVKLIDCICTFVLLTPQIDNDTKIVLIASDPDYRVSSNFGVIMVLHSKGKLVSAKEVLAAGPQPLPTMETTIITLMHVALHSEKIELEAIFMMCVVAAIDPFHRELVIAVLDNLSRQLQYATSLNLCLLGTVLGGTHWNYSFFWVACGVSLVALVEIRQLFVPDAEPSYFMQYCCHWLLPALVLHEDKSNLNWVARIAGQPLTVLVKNHFVQIFSVCIALHCSKRPGSDKGALVLQSLILHLSEISENERDKLIKKHMVSIVSHILSLVSCASDPAGPFFSRETVARAVQTVVDGFLEMEDYPTSVAVLDNINIFRPDRVFMFIVEMHYKIAGAVHHRHRRHKLAGIEVLIDILGHRAAVSSTSKYVTIRVLSD</sequence>
<evidence type="ECO:0000313" key="1">
    <source>
        <dbReference type="EMBL" id="KAF2315922.1"/>
    </source>
</evidence>
<comment type="caution">
    <text evidence="1">The sequence shown here is derived from an EMBL/GenBank/DDBJ whole genome shotgun (WGS) entry which is preliminary data.</text>
</comment>
<evidence type="ECO:0000313" key="2">
    <source>
        <dbReference type="Proteomes" id="UP000467840"/>
    </source>
</evidence>
<reference evidence="1 2" key="1">
    <citation type="journal article" date="2020" name="Mol. Plant">
        <title>The Chromosome-Based Rubber Tree Genome Provides New Insights into Spurge Genome Evolution and Rubber Biosynthesis.</title>
        <authorList>
            <person name="Liu J."/>
            <person name="Shi C."/>
            <person name="Shi C.C."/>
            <person name="Li W."/>
            <person name="Zhang Q.J."/>
            <person name="Zhang Y."/>
            <person name="Li K."/>
            <person name="Lu H.F."/>
            <person name="Shi C."/>
            <person name="Zhu S.T."/>
            <person name="Xiao Z.Y."/>
            <person name="Nan H."/>
            <person name="Yue Y."/>
            <person name="Zhu X.G."/>
            <person name="Wu Y."/>
            <person name="Hong X.N."/>
            <person name="Fan G.Y."/>
            <person name="Tong Y."/>
            <person name="Zhang D."/>
            <person name="Mao C.L."/>
            <person name="Liu Y.L."/>
            <person name="Hao S.J."/>
            <person name="Liu W.Q."/>
            <person name="Lv M.Q."/>
            <person name="Zhang H.B."/>
            <person name="Liu Y."/>
            <person name="Hu-Tang G.R."/>
            <person name="Wang J.P."/>
            <person name="Wang J.H."/>
            <person name="Sun Y.H."/>
            <person name="Ni S.B."/>
            <person name="Chen W.B."/>
            <person name="Zhang X.C."/>
            <person name="Jiao Y.N."/>
            <person name="Eichler E.E."/>
            <person name="Li G.H."/>
            <person name="Liu X."/>
            <person name="Gao L.Z."/>
        </authorList>
    </citation>
    <scope>NUCLEOTIDE SEQUENCE [LARGE SCALE GENOMIC DNA]</scope>
    <source>
        <strain evidence="2">cv. GT1</strain>
        <tissue evidence="1">Leaf</tissue>
    </source>
</reference>
<proteinExistence type="predicted"/>
<keyword evidence="2" id="KW-1185">Reference proteome</keyword>
<gene>
    <name evidence="1" type="ORF">GH714_040717</name>
</gene>
<dbReference type="Pfam" id="PF25360">
    <property type="entry name" value="TPR_ATM"/>
    <property type="match status" value="1"/>
</dbReference>
<accession>A0A6A6MPY3</accession>
<dbReference type="PANTHER" id="PTHR37079:SF4">
    <property type="entry name" value="SERINE_THREONINE-PROTEIN KINASE ATM"/>
    <property type="match status" value="1"/>
</dbReference>
<dbReference type="GO" id="GO:0004674">
    <property type="term" value="F:protein serine/threonine kinase activity"/>
    <property type="evidence" value="ECO:0007669"/>
    <property type="project" value="InterPro"/>
</dbReference>
<dbReference type="InterPro" id="IPR057445">
    <property type="entry name" value="ATM_TPR"/>
</dbReference>
<dbReference type="GO" id="GO:0006974">
    <property type="term" value="P:DNA damage response"/>
    <property type="evidence" value="ECO:0007669"/>
    <property type="project" value="InterPro"/>
</dbReference>
<dbReference type="AlphaFoldDB" id="A0A6A6MPY3"/>
<organism evidence="1 2">
    <name type="scientific">Hevea brasiliensis</name>
    <name type="common">Para rubber tree</name>
    <name type="synonym">Siphonia brasiliensis</name>
    <dbReference type="NCBI Taxonomy" id="3981"/>
    <lineage>
        <taxon>Eukaryota</taxon>
        <taxon>Viridiplantae</taxon>
        <taxon>Streptophyta</taxon>
        <taxon>Embryophyta</taxon>
        <taxon>Tracheophyta</taxon>
        <taxon>Spermatophyta</taxon>
        <taxon>Magnoliopsida</taxon>
        <taxon>eudicotyledons</taxon>
        <taxon>Gunneridae</taxon>
        <taxon>Pentapetalae</taxon>
        <taxon>rosids</taxon>
        <taxon>fabids</taxon>
        <taxon>Malpighiales</taxon>
        <taxon>Euphorbiaceae</taxon>
        <taxon>Crotonoideae</taxon>
        <taxon>Micrandreae</taxon>
        <taxon>Hevea</taxon>
    </lineage>
</organism>
<dbReference type="InterPro" id="IPR038980">
    <property type="entry name" value="ATM_plant"/>
</dbReference>
<dbReference type="EMBL" id="JAAGAX010000005">
    <property type="protein sequence ID" value="KAF2315922.1"/>
    <property type="molecule type" value="Genomic_DNA"/>
</dbReference>
<name>A0A6A6MPY3_HEVBR</name>
<dbReference type="PANTHER" id="PTHR37079">
    <property type="entry name" value="SERINE/THREONINE-PROTEIN KINASE ATM"/>
    <property type="match status" value="1"/>
</dbReference>
<dbReference type="Proteomes" id="UP000467840">
    <property type="component" value="Chromosome 15"/>
</dbReference>